<sequence length="70" mass="7608">MAKIINLKTARKQIARKKKAAQASENAAKFGRTSGQKEAETAAAERQRRRLDQAEIESPPSGANDDTNSP</sequence>
<comment type="caution">
    <text evidence="2">The sequence shown here is derived from an EMBL/GenBank/DDBJ whole genome shotgun (WGS) entry which is preliminary data.</text>
</comment>
<evidence type="ECO:0000256" key="1">
    <source>
        <dbReference type="SAM" id="MobiDB-lite"/>
    </source>
</evidence>
<dbReference type="AlphaFoldDB" id="A0A975ZMN6"/>
<keyword evidence="3" id="KW-1185">Reference proteome</keyword>
<reference evidence="2 3" key="1">
    <citation type="submission" date="2016-10" db="EMBL/GenBank/DDBJ databases">
        <authorList>
            <person name="Varghese N."/>
            <person name="Submissions S."/>
        </authorList>
    </citation>
    <scope>NUCLEOTIDE SEQUENCE [LARGE SCALE GENOMIC DNA]</scope>
    <source>
        <strain evidence="2 3">FF3</strain>
    </source>
</reference>
<gene>
    <name evidence="2" type="ORF">SAMN04487940_103285</name>
</gene>
<dbReference type="Pfam" id="PF13770">
    <property type="entry name" value="DUF4169"/>
    <property type="match status" value="1"/>
</dbReference>
<evidence type="ECO:0000313" key="2">
    <source>
        <dbReference type="EMBL" id="SEJ12377.1"/>
    </source>
</evidence>
<proteinExistence type="predicted"/>
<dbReference type="InterPro" id="IPR025227">
    <property type="entry name" value="DUF4169"/>
</dbReference>
<organism evidence="2 3">
    <name type="scientific">Marinovum algicola</name>
    <dbReference type="NCBI Taxonomy" id="42444"/>
    <lineage>
        <taxon>Bacteria</taxon>
        <taxon>Pseudomonadati</taxon>
        <taxon>Pseudomonadota</taxon>
        <taxon>Alphaproteobacteria</taxon>
        <taxon>Rhodobacterales</taxon>
        <taxon>Roseobacteraceae</taxon>
        <taxon>Marinovum</taxon>
    </lineage>
</organism>
<dbReference type="Proteomes" id="UP000182932">
    <property type="component" value="Unassembled WGS sequence"/>
</dbReference>
<feature type="region of interest" description="Disordered" evidence="1">
    <location>
        <begin position="16"/>
        <end position="70"/>
    </location>
</feature>
<name>A0A975ZMN6_9RHOB</name>
<protein>
    <recommendedName>
        <fullName evidence="4">DUF4169 domain-containing protein</fullName>
    </recommendedName>
</protein>
<dbReference type="RefSeq" id="WP_074835740.1">
    <property type="nucleotide sequence ID" value="NZ_FNYY01000003.1"/>
</dbReference>
<evidence type="ECO:0008006" key="4">
    <source>
        <dbReference type="Google" id="ProtNLM"/>
    </source>
</evidence>
<accession>A0A975ZMN6</accession>
<evidence type="ECO:0000313" key="3">
    <source>
        <dbReference type="Proteomes" id="UP000182932"/>
    </source>
</evidence>
<dbReference type="EMBL" id="FNYY01000003">
    <property type="protein sequence ID" value="SEJ12377.1"/>
    <property type="molecule type" value="Genomic_DNA"/>
</dbReference>
<feature type="compositionally biased region" description="Basic and acidic residues" evidence="1">
    <location>
        <begin position="35"/>
        <end position="53"/>
    </location>
</feature>
<dbReference type="GeneID" id="80817640"/>